<reference evidence="4" key="1">
    <citation type="journal article" date="2014" name="Proc. Natl. Acad. Sci. U.S.A.">
        <title>Extensive sampling of basidiomycete genomes demonstrates inadequacy of the white-rot/brown-rot paradigm for wood decay fungi.</title>
        <authorList>
            <person name="Riley R."/>
            <person name="Salamov A.A."/>
            <person name="Brown D.W."/>
            <person name="Nagy L.G."/>
            <person name="Floudas D."/>
            <person name="Held B.W."/>
            <person name="Levasseur A."/>
            <person name="Lombard V."/>
            <person name="Morin E."/>
            <person name="Otillar R."/>
            <person name="Lindquist E.A."/>
            <person name="Sun H."/>
            <person name="LaButti K.M."/>
            <person name="Schmutz J."/>
            <person name="Jabbour D."/>
            <person name="Luo H."/>
            <person name="Baker S.E."/>
            <person name="Pisabarro A.G."/>
            <person name="Walton J.D."/>
            <person name="Blanchette R.A."/>
            <person name="Henrissat B."/>
            <person name="Martin F."/>
            <person name="Cullen D."/>
            <person name="Hibbett D.S."/>
            <person name="Grigoriev I.V."/>
        </authorList>
    </citation>
    <scope>NUCLEOTIDE SEQUENCE [LARGE SCALE GENOMIC DNA]</scope>
    <source>
        <strain evidence="4">MUCL 33604</strain>
    </source>
</reference>
<evidence type="ECO:0000313" key="4">
    <source>
        <dbReference type="Proteomes" id="UP000027265"/>
    </source>
</evidence>
<dbReference type="Gene3D" id="3.30.160.20">
    <property type="match status" value="1"/>
</dbReference>
<dbReference type="InterPro" id="IPR014720">
    <property type="entry name" value="dsRBD_dom"/>
</dbReference>
<evidence type="ECO:0000259" key="2">
    <source>
        <dbReference type="PROSITE" id="PS50137"/>
    </source>
</evidence>
<evidence type="ECO:0000313" key="3">
    <source>
        <dbReference type="EMBL" id="KDQ52887.1"/>
    </source>
</evidence>
<dbReference type="PROSITE" id="PS50137">
    <property type="entry name" value="DS_RBD"/>
    <property type="match status" value="1"/>
</dbReference>
<name>A0A067PNL5_9AGAM</name>
<dbReference type="OrthoDB" id="112668at2759"/>
<feature type="domain" description="DRBM" evidence="2">
    <location>
        <begin position="7"/>
        <end position="76"/>
    </location>
</feature>
<gene>
    <name evidence="3" type="ORF">JAAARDRAFT_197951</name>
</gene>
<dbReference type="EMBL" id="KL197737">
    <property type="protein sequence ID" value="KDQ52887.1"/>
    <property type="molecule type" value="Genomic_DNA"/>
</dbReference>
<dbReference type="Proteomes" id="UP000027265">
    <property type="component" value="Unassembled WGS sequence"/>
</dbReference>
<dbReference type="HOGENOM" id="CLU_172700_1_0_1"/>
<organism evidence="3 4">
    <name type="scientific">Jaapia argillacea MUCL 33604</name>
    <dbReference type="NCBI Taxonomy" id="933084"/>
    <lineage>
        <taxon>Eukaryota</taxon>
        <taxon>Fungi</taxon>
        <taxon>Dikarya</taxon>
        <taxon>Basidiomycota</taxon>
        <taxon>Agaricomycotina</taxon>
        <taxon>Agaricomycetes</taxon>
        <taxon>Agaricomycetidae</taxon>
        <taxon>Jaapiales</taxon>
        <taxon>Jaapiaceae</taxon>
        <taxon>Jaapia</taxon>
    </lineage>
</organism>
<dbReference type="AlphaFoldDB" id="A0A067PNL5"/>
<dbReference type="SUPFAM" id="SSF54768">
    <property type="entry name" value="dsRNA-binding domain-like"/>
    <property type="match status" value="1"/>
</dbReference>
<evidence type="ECO:0000256" key="1">
    <source>
        <dbReference type="PROSITE-ProRule" id="PRU00266"/>
    </source>
</evidence>
<protein>
    <recommendedName>
        <fullName evidence="2">DRBM domain-containing protein</fullName>
    </recommendedName>
</protein>
<accession>A0A067PNL5</accession>
<dbReference type="GO" id="GO:0003723">
    <property type="term" value="F:RNA binding"/>
    <property type="evidence" value="ECO:0007669"/>
    <property type="project" value="UniProtKB-UniRule"/>
</dbReference>
<keyword evidence="1" id="KW-0694">RNA-binding</keyword>
<dbReference type="InParanoid" id="A0A067PNL5"/>
<keyword evidence="4" id="KW-1185">Reference proteome</keyword>
<proteinExistence type="predicted"/>
<dbReference type="Pfam" id="PF00035">
    <property type="entry name" value="dsrm"/>
    <property type="match status" value="1"/>
</dbReference>
<sequence length="84" mass="9036">MPPRAPTNRTLLNNVLQDRGQSNDVSWEDVVAGPQHQPMWTSKVFVKGLEYGEGTGGTKGEAREDAAGAALVSLRAERAERATS</sequence>
<dbReference type="SMART" id="SM00358">
    <property type="entry name" value="DSRM"/>
    <property type="match status" value="1"/>
</dbReference>